<name>A0A2N8RFY7_STUST</name>
<reference evidence="1 2" key="1">
    <citation type="submission" date="2018-01" db="EMBL/GenBank/DDBJ databases">
        <title>Denitrification phenotypes of diverse strains of Pseudomonas stutzeri.</title>
        <authorList>
            <person name="Milligan D.A."/>
            <person name="Bergaust L."/>
            <person name="Bakken L.R."/>
            <person name="Frostegard A."/>
        </authorList>
    </citation>
    <scope>NUCLEOTIDE SEQUENCE [LARGE SCALE GENOMIC DNA]</scope>
    <source>
        <strain evidence="1 2">CCUG 44592</strain>
    </source>
</reference>
<evidence type="ECO:0000313" key="1">
    <source>
        <dbReference type="EMBL" id="PNF60007.1"/>
    </source>
</evidence>
<dbReference type="Proteomes" id="UP000236003">
    <property type="component" value="Unassembled WGS sequence"/>
</dbReference>
<dbReference type="EMBL" id="POUM01000006">
    <property type="protein sequence ID" value="PNF60007.1"/>
    <property type="molecule type" value="Genomic_DNA"/>
</dbReference>
<comment type="caution">
    <text evidence="1">The sequence shown here is derived from an EMBL/GenBank/DDBJ whole genome shotgun (WGS) entry which is preliminary data.</text>
</comment>
<organism evidence="1 2">
    <name type="scientific">Stutzerimonas stutzeri</name>
    <name type="common">Pseudomonas stutzeri</name>
    <dbReference type="NCBI Taxonomy" id="316"/>
    <lineage>
        <taxon>Bacteria</taxon>
        <taxon>Pseudomonadati</taxon>
        <taxon>Pseudomonadota</taxon>
        <taxon>Gammaproteobacteria</taxon>
        <taxon>Pseudomonadales</taxon>
        <taxon>Pseudomonadaceae</taxon>
        <taxon>Stutzerimonas</taxon>
    </lineage>
</organism>
<proteinExistence type="predicted"/>
<accession>A0A2N8RFY7</accession>
<evidence type="ECO:0000313" key="2">
    <source>
        <dbReference type="Proteomes" id="UP000236003"/>
    </source>
</evidence>
<protein>
    <submittedName>
        <fullName evidence="1">Uncharacterized protein</fullName>
    </submittedName>
</protein>
<sequence>MNNASLEILVRRLGEPDNALMVSLGAPMGKTLAMQKGFWEYLRAYMNNGPWFDKDGNHSASDAFVKSQLAAHMKLTGFLAHTRQTIAEKKAATDGKNYLSGIDVALFVGHIFFYPMDWIQEFTYNVAKRRSRNRWPQIVSERLQSDGPTTRLIDLERERGLDV</sequence>
<gene>
    <name evidence="1" type="ORF">CXK99_08880</name>
</gene>
<dbReference type="AlphaFoldDB" id="A0A2N8RFY7"/>